<evidence type="ECO:0000256" key="1">
    <source>
        <dbReference type="ARBA" id="ARBA00004406"/>
    </source>
</evidence>
<protein>
    <recommendedName>
        <fullName evidence="4">Autophagy-related protein 2</fullName>
    </recommendedName>
</protein>
<keyword evidence="6" id="KW-0256">Endoplasmic reticulum</keyword>
<feature type="compositionally biased region" description="Acidic residues" evidence="13">
    <location>
        <begin position="236"/>
        <end position="250"/>
    </location>
</feature>
<dbReference type="GO" id="GO:0061723">
    <property type="term" value="P:glycophagy"/>
    <property type="evidence" value="ECO:0007669"/>
    <property type="project" value="TreeGrafter"/>
</dbReference>
<dbReference type="GO" id="GO:0000045">
    <property type="term" value="P:autophagosome assembly"/>
    <property type="evidence" value="ECO:0007669"/>
    <property type="project" value="TreeGrafter"/>
</dbReference>
<name>A0A1E4SLV7_9ASCO</name>
<gene>
    <name evidence="14" type="ORF">CANTADRAFT_30350</name>
</gene>
<evidence type="ECO:0000256" key="6">
    <source>
        <dbReference type="ARBA" id="ARBA00022824"/>
    </source>
</evidence>
<dbReference type="PANTHER" id="PTHR13190">
    <property type="entry name" value="AUTOPHAGY-RELATED 2, ISOFORM A"/>
    <property type="match status" value="1"/>
</dbReference>
<evidence type="ECO:0000313" key="15">
    <source>
        <dbReference type="Proteomes" id="UP000094285"/>
    </source>
</evidence>
<feature type="region of interest" description="Disordered" evidence="13">
    <location>
        <begin position="339"/>
        <end position="385"/>
    </location>
</feature>
<dbReference type="GeneID" id="30982486"/>
<reference evidence="15" key="1">
    <citation type="submission" date="2016-05" db="EMBL/GenBank/DDBJ databases">
        <title>Comparative genomics of biotechnologically important yeasts.</title>
        <authorList>
            <consortium name="DOE Joint Genome Institute"/>
            <person name="Riley R."/>
            <person name="Haridas S."/>
            <person name="Wolfe K.H."/>
            <person name="Lopes M.R."/>
            <person name="Hittinger C.T."/>
            <person name="Goker M."/>
            <person name="Salamov A."/>
            <person name="Wisecaver J."/>
            <person name="Long T.M."/>
            <person name="Aerts A.L."/>
            <person name="Barry K."/>
            <person name="Choi C."/>
            <person name="Clum A."/>
            <person name="Coughlan A.Y."/>
            <person name="Deshpande S."/>
            <person name="Douglass A.P."/>
            <person name="Hanson S.J."/>
            <person name="Klenk H.-P."/>
            <person name="Labutti K."/>
            <person name="Lapidus A."/>
            <person name="Lindquist E."/>
            <person name="Lipzen A."/>
            <person name="Meier-Kolthoff J.P."/>
            <person name="Ohm R.A."/>
            <person name="Otillar R.P."/>
            <person name="Pangilinan J."/>
            <person name="Peng Y."/>
            <person name="Rokas A."/>
            <person name="Rosa C.A."/>
            <person name="Scheuner C."/>
            <person name="Sibirny A.A."/>
            <person name="Slot J.C."/>
            <person name="Stielow J.B."/>
            <person name="Sun H."/>
            <person name="Kurtzman C.P."/>
            <person name="Blackwell M."/>
            <person name="Grigoriev I.V."/>
            <person name="Jeffries T.W."/>
        </authorList>
    </citation>
    <scope>NUCLEOTIDE SEQUENCE [LARGE SCALE GENOMIC DNA]</scope>
    <source>
        <strain evidence="15">NRRL Y-17324</strain>
    </source>
</reference>
<dbReference type="OrthoDB" id="18982at2759"/>
<feature type="non-terminal residue" evidence="14">
    <location>
        <position position="1"/>
    </location>
</feature>
<dbReference type="EMBL" id="KV453910">
    <property type="protein sequence ID" value="ODV80501.1"/>
    <property type="molecule type" value="Genomic_DNA"/>
</dbReference>
<evidence type="ECO:0000313" key="14">
    <source>
        <dbReference type="EMBL" id="ODV80501.1"/>
    </source>
</evidence>
<accession>A0A1E4SLV7</accession>
<dbReference type="GO" id="GO:0000422">
    <property type="term" value="P:autophagy of mitochondrion"/>
    <property type="evidence" value="ECO:0007669"/>
    <property type="project" value="TreeGrafter"/>
</dbReference>
<evidence type="ECO:0000256" key="10">
    <source>
        <dbReference type="ARBA" id="ARBA00024479"/>
    </source>
</evidence>
<dbReference type="GO" id="GO:0043495">
    <property type="term" value="F:protein-membrane adaptor activity"/>
    <property type="evidence" value="ECO:0007669"/>
    <property type="project" value="TreeGrafter"/>
</dbReference>
<feature type="compositionally biased region" description="Polar residues" evidence="13">
    <location>
        <begin position="355"/>
        <end position="365"/>
    </location>
</feature>
<dbReference type="GO" id="GO:0034045">
    <property type="term" value="C:phagophore assembly site membrane"/>
    <property type="evidence" value="ECO:0007669"/>
    <property type="project" value="UniProtKB-SubCell"/>
</dbReference>
<dbReference type="GO" id="GO:0061908">
    <property type="term" value="C:phagophore"/>
    <property type="evidence" value="ECO:0007669"/>
    <property type="project" value="TreeGrafter"/>
</dbReference>
<feature type="non-terminal residue" evidence="14">
    <location>
        <position position="1787"/>
    </location>
</feature>
<feature type="compositionally biased region" description="Acidic residues" evidence="13">
    <location>
        <begin position="366"/>
        <end position="377"/>
    </location>
</feature>
<comment type="similarity">
    <text evidence="3">Belongs to the ATG2 family.</text>
</comment>
<evidence type="ECO:0000256" key="8">
    <source>
        <dbReference type="ARBA" id="ARBA00023055"/>
    </source>
</evidence>
<evidence type="ECO:0000256" key="11">
    <source>
        <dbReference type="ARBA" id="ARBA00024615"/>
    </source>
</evidence>
<evidence type="ECO:0000256" key="12">
    <source>
        <dbReference type="ARBA" id="ARBA00024631"/>
    </source>
</evidence>
<feature type="compositionally biased region" description="Polar residues" evidence="13">
    <location>
        <begin position="219"/>
        <end position="229"/>
    </location>
</feature>
<organism evidence="14 15">
    <name type="scientific">Suhomyces tanzawaensis NRRL Y-17324</name>
    <dbReference type="NCBI Taxonomy" id="984487"/>
    <lineage>
        <taxon>Eukaryota</taxon>
        <taxon>Fungi</taxon>
        <taxon>Dikarya</taxon>
        <taxon>Ascomycota</taxon>
        <taxon>Saccharomycotina</taxon>
        <taxon>Pichiomycetes</taxon>
        <taxon>Debaryomycetaceae</taxon>
        <taxon>Suhomyces</taxon>
    </lineage>
</organism>
<keyword evidence="7" id="KW-0072">Autophagy</keyword>
<evidence type="ECO:0000256" key="13">
    <source>
        <dbReference type="SAM" id="MobiDB-lite"/>
    </source>
</evidence>
<evidence type="ECO:0000256" key="9">
    <source>
        <dbReference type="ARBA" id="ARBA00023136"/>
    </source>
</evidence>
<keyword evidence="5" id="KW-0813">Transport</keyword>
<evidence type="ECO:0000256" key="4">
    <source>
        <dbReference type="ARBA" id="ARBA00018070"/>
    </source>
</evidence>
<evidence type="ECO:0000256" key="2">
    <source>
        <dbReference type="ARBA" id="ARBA00004623"/>
    </source>
</evidence>
<evidence type="ECO:0000256" key="3">
    <source>
        <dbReference type="ARBA" id="ARBA00009714"/>
    </source>
</evidence>
<evidence type="ECO:0000256" key="7">
    <source>
        <dbReference type="ARBA" id="ARBA00023006"/>
    </source>
</evidence>
<keyword evidence="8" id="KW-0445">Lipid transport</keyword>
<dbReference type="GO" id="GO:0005789">
    <property type="term" value="C:endoplasmic reticulum membrane"/>
    <property type="evidence" value="ECO:0007669"/>
    <property type="project" value="UniProtKB-SubCell"/>
</dbReference>
<keyword evidence="9" id="KW-0472">Membrane</keyword>
<dbReference type="GO" id="GO:0006869">
    <property type="term" value="P:lipid transport"/>
    <property type="evidence" value="ECO:0007669"/>
    <property type="project" value="UniProtKB-KW"/>
</dbReference>
<evidence type="ECO:0000256" key="5">
    <source>
        <dbReference type="ARBA" id="ARBA00022448"/>
    </source>
</evidence>
<comment type="catalytic activity">
    <reaction evidence="11">
        <text>a 1,2-diacyl-sn-glycero-3-phosphoethanolamine(in) = a 1,2-diacyl-sn-glycero-3-phosphoethanolamine(out)</text>
        <dbReference type="Rhea" id="RHEA:38895"/>
        <dbReference type="ChEBI" id="CHEBI:64612"/>
    </reaction>
</comment>
<feature type="region of interest" description="Disordered" evidence="13">
    <location>
        <begin position="127"/>
        <end position="150"/>
    </location>
</feature>
<proteinExistence type="inferred from homology"/>
<dbReference type="RefSeq" id="XP_020065623.1">
    <property type="nucleotide sequence ID" value="XM_020208349.1"/>
</dbReference>
<dbReference type="Pfam" id="PF13329">
    <property type="entry name" value="ATG2_CAD"/>
    <property type="match status" value="1"/>
</dbReference>
<feature type="region of interest" description="Disordered" evidence="13">
    <location>
        <begin position="1177"/>
        <end position="1200"/>
    </location>
</feature>
<keyword evidence="15" id="KW-1185">Reference proteome</keyword>
<dbReference type="GO" id="GO:0032266">
    <property type="term" value="F:phosphatidylinositol-3-phosphate binding"/>
    <property type="evidence" value="ECO:0007669"/>
    <property type="project" value="TreeGrafter"/>
</dbReference>
<comment type="catalytic activity">
    <reaction evidence="10">
        <text>a 1,2-diacyl-sn-glycero-3-phospho-L-serine(in) = a 1,2-diacyl-sn-glycero-3-phospho-L-serine(out)</text>
        <dbReference type="Rhea" id="RHEA:38663"/>
        <dbReference type="ChEBI" id="CHEBI:57262"/>
    </reaction>
</comment>
<dbReference type="GO" id="GO:0061709">
    <property type="term" value="P:reticulophagy"/>
    <property type="evidence" value="ECO:0007669"/>
    <property type="project" value="TreeGrafter"/>
</dbReference>
<dbReference type="STRING" id="984487.A0A1E4SLV7"/>
<feature type="region of interest" description="Disordered" evidence="13">
    <location>
        <begin position="214"/>
        <end position="250"/>
    </location>
</feature>
<dbReference type="GO" id="GO:0034727">
    <property type="term" value="P:piecemeal microautophagy of the nucleus"/>
    <property type="evidence" value="ECO:0007669"/>
    <property type="project" value="TreeGrafter"/>
</dbReference>
<sequence>PQWIPQNIQKRLLLYVLQQLSLFSEIDLPNLEEVSLNNIILRDIAIDPEKVGKIPGCNLRNGLVGYLELNTVGRAGLMGGGVNIDASNVEVVISPDFDVEQDISSSIQFLLMQSTANLANTIIVDTESDEDEESKQPASSPSSGSSAKPSALSGVMAKAVEMALLRLQINITNFKIKMISELTEVVLEIDNVLISTVSEVRNIKVSGVRLITLKPNVNPGDTNSTDGTKSPSSESSFDDDDDDDSNDYGEESLMDSMVFTHDEASSIYMSATSQSFAKDNLFRKSPPPTVLHIDCISLEFEGLSQIRNLKVHVGDVKIASTPLTPTISSIFDGISRSMKIKRHQKKQQPRKEEGTTNPKFPQYSTENDEVSEEEEQEASPTQDSDELLFNKFHVTNIIISSTSALLPTGEFVANNTINFILHNLNIKQKNELTIYGGIETFQITQIKNSVSTKIFGFEQSDISGSAILGDSVFRNSPGPTRPPSAKADIRFEFSKKSENSLESLEITTLMSKNANLTLDISSIMILANHAKAVGSIYSSYSTMKQIISSINQRLGSLDKKVTSTPQPPPPKPQFILQTAFISVVINLNSSSGIKATMSPMSFNLHQDLLKMANILLAHLDNNGQPSTIGEITAIKLITKSQEFKAYLDSSTGAGNGSSWIPRQIAASSSLFLSVSKVAFNMKCKEVSSLLNEINYFIHQYSELSPNQFNSLENSVLIGKNGSGSLNLMQNSNLSPSHRRSRPFGQPNPLAKTNFMNLNKSNIASFRFMLKEFELNLFNVPPNFGNIKVKATDISLFEISLNIHGFVHSFESYRIGTDGLCDNLMVDFRNRSPTDIQYPLILINTKLTEKVNTVDVILHNFLFEYYTKWLSLLESDRPVEEIKVPISASAKKRMSGSTTSKRFDLRFSLIDCVLGLNPGRLATKAYVVIEKGSSELTFGEQFYIKSSLRDLSLLLIDDTKNEEPYVEPNQLKSKLSIPSYTSPLSYYQAMGYISIAKINCTHVGVTFNNHIQEMIERNEKLSINQLPSLLDIKVNSDDHQIELCADSMQAVLQLVNDLKLPLNFKEEDKMKVTVDNEINLLNDVIDQFKRNSDLQQLTLTQNSSKSSNEFSNQSSLAIQEEHFTSNDGIELPKVIKKVDPIKMNIYLAKIKIYLYDGYDWKSTRKSIKAAVKRVEELAHKDEESSDYPGEMSESESDTSDTYGETLFKSIHLALPRGTSPTKLTDTINRNVQNNRESSETVVSSEASTKAQLNVDVRKNYKNLKIRRSMFHKVLIEAKNLETNISVHSTRDPRKNSTDDDLNFELLNTLEVRLDDLIIYDNVPSSSWNKFLGYMNSIGKREIGTSILKLSLTNVRPSPSLVAGEAIMKLSILPLRLHIDQDTLDFVTRFFLFKDARFELPPDEIMYLQKFEIDPVKLKLDYKPKKIDYMGIRSGKASEFMNIFILDGSDLTLEKVALHGIHGFEKLGSALGDAWAPSIQQTQLAGIIAGLSPLRSIVNIGGGVKDLIAIPIKEYKKDKRLLRSLQKGTLSFAKTAGYEIVNLGAKLASGTQVILEQGEEMLGGEGAGVRTVVKKPRSESVKKDDGGASTVRISKGKTDLFTSSQHLHQSFKVDKDQYGSRKLYSYVEMDDEDDEISAIDKELLSKSIFLLDSSPRKAKTSRDRRSSVGMDDDEIDDDDEFENLEKEASGKMISLYSNQPETIKQGIKSAYKSIGKNLSATKRTIINLKNEVNESENFQESVTSVLKTSPIILIRPMIGTTEALSKALMGLSNEIDSKRIIESKDKYRY</sequence>
<comment type="catalytic activity">
    <reaction evidence="12">
        <text>a 1,2-diacyl-sn-glycero-3-phosphocholine(in) = a 1,2-diacyl-sn-glycero-3-phosphocholine(out)</text>
        <dbReference type="Rhea" id="RHEA:38571"/>
        <dbReference type="ChEBI" id="CHEBI:57643"/>
    </reaction>
</comment>
<feature type="compositionally biased region" description="Low complexity" evidence="13">
    <location>
        <begin position="136"/>
        <end position="150"/>
    </location>
</feature>
<feature type="region of interest" description="Disordered" evidence="13">
    <location>
        <begin position="1653"/>
        <end position="1675"/>
    </location>
</feature>
<feature type="compositionally biased region" description="Basic residues" evidence="13">
    <location>
        <begin position="339"/>
        <end position="348"/>
    </location>
</feature>
<dbReference type="InterPro" id="IPR026849">
    <property type="entry name" value="ATG2"/>
</dbReference>
<dbReference type="PANTHER" id="PTHR13190:SF1">
    <property type="entry name" value="AUTOPHAGY-RELATED 2, ISOFORM A"/>
    <property type="match status" value="1"/>
</dbReference>
<comment type="subcellular location">
    <subcellularLocation>
        <location evidence="1">Endoplasmic reticulum membrane</location>
        <topology evidence="1">Peripheral membrane protein</topology>
    </subcellularLocation>
    <subcellularLocation>
        <location evidence="2">Preautophagosomal structure membrane</location>
        <topology evidence="2">Peripheral membrane protein</topology>
    </subcellularLocation>
</comment>
<dbReference type="Proteomes" id="UP000094285">
    <property type="component" value="Unassembled WGS sequence"/>
</dbReference>